<evidence type="ECO:0000313" key="3">
    <source>
        <dbReference type="EMBL" id="KAH3885818.1"/>
    </source>
</evidence>
<dbReference type="Gene3D" id="1.10.10.60">
    <property type="entry name" value="Homeodomain-like"/>
    <property type="match status" value="1"/>
</dbReference>
<keyword evidence="4" id="KW-1185">Reference proteome</keyword>
<gene>
    <name evidence="3" type="ORF">DPMN_009817</name>
</gene>
<dbReference type="AlphaFoldDB" id="A0A9D4N0W0"/>
<evidence type="ECO:0000259" key="2">
    <source>
        <dbReference type="Pfam" id="PF05225"/>
    </source>
</evidence>
<dbReference type="Pfam" id="PF05225">
    <property type="entry name" value="HTH_psq"/>
    <property type="match status" value="1"/>
</dbReference>
<comment type="caution">
    <text evidence="3">The sequence shown here is derived from an EMBL/GenBank/DDBJ whole genome shotgun (WGS) entry which is preliminary data.</text>
</comment>
<dbReference type="Proteomes" id="UP000828390">
    <property type="component" value="Unassembled WGS sequence"/>
</dbReference>
<feature type="domain" description="HTH psq-type" evidence="2">
    <location>
        <begin position="67"/>
        <end position="107"/>
    </location>
</feature>
<name>A0A9D4N0W0_DREPO</name>
<feature type="compositionally biased region" description="Basic and acidic residues" evidence="1">
    <location>
        <begin position="232"/>
        <end position="248"/>
    </location>
</feature>
<evidence type="ECO:0000313" key="4">
    <source>
        <dbReference type="Proteomes" id="UP000828390"/>
    </source>
</evidence>
<proteinExistence type="predicted"/>
<evidence type="ECO:0000256" key="1">
    <source>
        <dbReference type="SAM" id="MobiDB-lite"/>
    </source>
</evidence>
<dbReference type="EMBL" id="JAIWYP010000001">
    <property type="protein sequence ID" value="KAH3885818.1"/>
    <property type="molecule type" value="Genomic_DNA"/>
</dbReference>
<organism evidence="3 4">
    <name type="scientific">Dreissena polymorpha</name>
    <name type="common">Zebra mussel</name>
    <name type="synonym">Mytilus polymorpha</name>
    <dbReference type="NCBI Taxonomy" id="45954"/>
    <lineage>
        <taxon>Eukaryota</taxon>
        <taxon>Metazoa</taxon>
        <taxon>Spiralia</taxon>
        <taxon>Lophotrochozoa</taxon>
        <taxon>Mollusca</taxon>
        <taxon>Bivalvia</taxon>
        <taxon>Autobranchia</taxon>
        <taxon>Heteroconchia</taxon>
        <taxon>Euheterodonta</taxon>
        <taxon>Imparidentia</taxon>
        <taxon>Neoheterodontei</taxon>
        <taxon>Myida</taxon>
        <taxon>Dreissenoidea</taxon>
        <taxon>Dreissenidae</taxon>
        <taxon>Dreissena</taxon>
    </lineage>
</organism>
<dbReference type="InterPro" id="IPR009057">
    <property type="entry name" value="Homeodomain-like_sf"/>
</dbReference>
<sequence length="259" mass="28683">MFCMISGRTVPPPRQPQVLHDRYGYGVLRATLKMMAEMNTTLLPPPRQPCAPFHHKGPSRGPYRRYDPGDLTEAYQAVVEDGISVEKAAKMFAVPITTLKDRVKGRVDIDVLRSGPHTLFTLDQEAFLASHLQTMAEVGYGYSRQETLNLASDYAQAQSQKTDDVSSAVPGTSGLQLKRWSALIQLTCIMCKLFYPPCTDTKLSFINIVKWGFSLKSAKALPRYGFGHKSAGRTDGRKDEGETDDRTTPKQYPSAYGGG</sequence>
<reference evidence="3" key="2">
    <citation type="submission" date="2020-11" db="EMBL/GenBank/DDBJ databases">
        <authorList>
            <person name="McCartney M.A."/>
            <person name="Auch B."/>
            <person name="Kono T."/>
            <person name="Mallez S."/>
            <person name="Becker A."/>
            <person name="Gohl D.M."/>
            <person name="Silverstein K.A.T."/>
            <person name="Koren S."/>
            <person name="Bechman K.B."/>
            <person name="Herman A."/>
            <person name="Abrahante J.E."/>
            <person name="Garbe J."/>
        </authorList>
    </citation>
    <scope>NUCLEOTIDE SEQUENCE</scope>
    <source>
        <strain evidence="3">Duluth1</strain>
        <tissue evidence="3">Whole animal</tissue>
    </source>
</reference>
<protein>
    <recommendedName>
        <fullName evidence="2">HTH psq-type domain-containing protein</fullName>
    </recommendedName>
</protein>
<feature type="region of interest" description="Disordered" evidence="1">
    <location>
        <begin position="228"/>
        <end position="259"/>
    </location>
</feature>
<dbReference type="SUPFAM" id="SSF46689">
    <property type="entry name" value="Homeodomain-like"/>
    <property type="match status" value="1"/>
</dbReference>
<dbReference type="InterPro" id="IPR007889">
    <property type="entry name" value="HTH_Psq"/>
</dbReference>
<reference evidence="3" key="1">
    <citation type="journal article" date="2019" name="bioRxiv">
        <title>The Genome of the Zebra Mussel, Dreissena polymorpha: A Resource for Invasive Species Research.</title>
        <authorList>
            <person name="McCartney M.A."/>
            <person name="Auch B."/>
            <person name="Kono T."/>
            <person name="Mallez S."/>
            <person name="Zhang Y."/>
            <person name="Obille A."/>
            <person name="Becker A."/>
            <person name="Abrahante J.E."/>
            <person name="Garbe J."/>
            <person name="Badalamenti J.P."/>
            <person name="Herman A."/>
            <person name="Mangelson H."/>
            <person name="Liachko I."/>
            <person name="Sullivan S."/>
            <person name="Sone E.D."/>
            <person name="Koren S."/>
            <person name="Silverstein K.A.T."/>
            <person name="Beckman K.B."/>
            <person name="Gohl D.M."/>
        </authorList>
    </citation>
    <scope>NUCLEOTIDE SEQUENCE</scope>
    <source>
        <strain evidence="3">Duluth1</strain>
        <tissue evidence="3">Whole animal</tissue>
    </source>
</reference>
<dbReference type="GO" id="GO:0003677">
    <property type="term" value="F:DNA binding"/>
    <property type="evidence" value="ECO:0007669"/>
    <property type="project" value="InterPro"/>
</dbReference>
<accession>A0A9D4N0W0</accession>